<feature type="transmembrane region" description="Helical" evidence="8">
    <location>
        <begin position="155"/>
        <end position="176"/>
    </location>
</feature>
<dbReference type="Gene3D" id="3.30.565.10">
    <property type="entry name" value="Histidine kinase-like ATPase, C-terminal domain"/>
    <property type="match status" value="1"/>
</dbReference>
<keyword evidence="8" id="KW-0472">Membrane</keyword>
<evidence type="ECO:0000256" key="7">
    <source>
        <dbReference type="ARBA" id="ARBA00023012"/>
    </source>
</evidence>
<keyword evidence="5" id="KW-0418">Kinase</keyword>
<proteinExistence type="predicted"/>
<feature type="transmembrane region" description="Helical" evidence="8">
    <location>
        <begin position="255"/>
        <end position="276"/>
    </location>
</feature>
<evidence type="ECO:0000313" key="11">
    <source>
        <dbReference type="Proteomes" id="UP001589776"/>
    </source>
</evidence>
<dbReference type="PANTHER" id="PTHR24421">
    <property type="entry name" value="NITRATE/NITRITE SENSOR PROTEIN NARX-RELATED"/>
    <property type="match status" value="1"/>
</dbReference>
<keyword evidence="6 10" id="KW-0067">ATP-binding</keyword>
<feature type="transmembrane region" description="Helical" evidence="8">
    <location>
        <begin position="129"/>
        <end position="149"/>
    </location>
</feature>
<dbReference type="EMBL" id="JBHLWN010000068">
    <property type="protein sequence ID" value="MFC0214108.1"/>
    <property type="molecule type" value="Genomic_DNA"/>
</dbReference>
<evidence type="ECO:0000256" key="6">
    <source>
        <dbReference type="ARBA" id="ARBA00022840"/>
    </source>
</evidence>
<dbReference type="InterPro" id="IPR011712">
    <property type="entry name" value="Sig_transdc_His_kin_sub3_dim/P"/>
</dbReference>
<keyword evidence="11" id="KW-1185">Reference proteome</keyword>
<feature type="transmembrane region" description="Helical" evidence="8">
    <location>
        <begin position="355"/>
        <end position="375"/>
    </location>
</feature>
<keyword evidence="4" id="KW-0547">Nucleotide-binding</keyword>
<dbReference type="SMART" id="SM00387">
    <property type="entry name" value="HATPase_c"/>
    <property type="match status" value="1"/>
</dbReference>
<comment type="caution">
    <text evidence="10">The sequence shown here is derived from an EMBL/GenBank/DDBJ whole genome shotgun (WGS) entry which is preliminary data.</text>
</comment>
<evidence type="ECO:0000256" key="3">
    <source>
        <dbReference type="ARBA" id="ARBA00022679"/>
    </source>
</evidence>
<dbReference type="Pfam" id="PF07730">
    <property type="entry name" value="HisKA_3"/>
    <property type="match status" value="1"/>
</dbReference>
<reference evidence="10 11" key="1">
    <citation type="submission" date="2024-09" db="EMBL/GenBank/DDBJ databases">
        <authorList>
            <person name="Sun Q."/>
            <person name="Mori K."/>
        </authorList>
    </citation>
    <scope>NUCLEOTIDE SEQUENCE [LARGE SCALE GENOMIC DNA]</scope>
    <source>
        <strain evidence="10 11">CCM 7759</strain>
    </source>
</reference>
<feature type="transmembrane region" description="Helical" evidence="8">
    <location>
        <begin position="321"/>
        <end position="343"/>
    </location>
</feature>
<sequence length="760" mass="86642">MNLWSIYLIYSHWPLKIVVSPNEQGAWVITDFSLSSNVSPDGLKYGDQIVSVNGIDPGKYFSVIRWRSLDQVDSVDLIRSGTVPIHLDTTSSPSWIPEDVSPVVIELLCLAGAVLLIRALPRSLSARHLAYVFINISLAFLSFPASIRGDPFGKLLIHASVMVLPIVFLQFLIVLLNEKGGLKLTFKGKRVVWGAVSAIVALMSFYFFDSPYTNTIYNFVVSMVFAFFIVGLVVNLVFLFGIYWKHRRNRSHVSLMVSTIWFGMAVSFAPITFFSFLPDVLFGQEWVYSYYMSWFIFVLPVTFAYLIVAKKLYDMELIVRRIALVLFVSLLPSFVLALLYRLLLPAETSWRGTSVVFLMLLASFTFVLYSFEYFTTKLQPLLFPRKHQLQIALINISTKLQSISSFHDLKGIILVDIVSTLQVFGGAIVFKYDDEFETISEGAIDPREAEALVLADGEADQENYSLIKINRNEEYTSYLIISRKMTGTLLSTEELQWLKLITSYLAVSLENVYLIRKLTMKLGQLALQLPNEDAAKQLVWFRKMMFDLQERERTRIATDLHDTTMQDLFFLKQRLNALLEKYAFTANDRKQMDGLLDYIDIINVNLRQSCFELHPYMLKEIGLVHTVRRLVEFEAPVSPFEIGFRTGGAEFIEQQDLDTKRHIFRMIQELVNNAKKHSRATRIRLELYGSPSAIRIEYEDNGIGFDVKQMAVADIGTSGRGIDQIKSRIFSMNGKFELQTSTGTGVTFIVTIPIREGMTA</sequence>
<dbReference type="GO" id="GO:0005524">
    <property type="term" value="F:ATP binding"/>
    <property type="evidence" value="ECO:0007669"/>
    <property type="project" value="UniProtKB-KW"/>
</dbReference>
<evidence type="ECO:0000256" key="8">
    <source>
        <dbReference type="SAM" id="Phobius"/>
    </source>
</evidence>
<dbReference type="InterPro" id="IPR050482">
    <property type="entry name" value="Sensor_HK_TwoCompSys"/>
</dbReference>
<name>A0ABV6DN74_9BACL</name>
<dbReference type="CDD" id="cd16917">
    <property type="entry name" value="HATPase_UhpB-NarQ-NarX-like"/>
    <property type="match status" value="1"/>
</dbReference>
<dbReference type="EC" id="2.7.13.3" evidence="2"/>
<keyword evidence="8" id="KW-1133">Transmembrane helix</keyword>
<dbReference type="Pfam" id="PF02518">
    <property type="entry name" value="HATPase_c"/>
    <property type="match status" value="1"/>
</dbReference>
<feature type="transmembrane region" description="Helical" evidence="8">
    <location>
        <begin position="288"/>
        <end position="309"/>
    </location>
</feature>
<dbReference type="Gene3D" id="1.20.5.1930">
    <property type="match status" value="1"/>
</dbReference>
<keyword evidence="8" id="KW-0812">Transmembrane</keyword>
<dbReference type="PANTHER" id="PTHR24421:SF60">
    <property type="entry name" value="SENSOR HISTIDINE KINASE COMP"/>
    <property type="match status" value="1"/>
</dbReference>
<accession>A0ABV6DN74</accession>
<evidence type="ECO:0000256" key="2">
    <source>
        <dbReference type="ARBA" id="ARBA00012438"/>
    </source>
</evidence>
<feature type="domain" description="Histidine kinase" evidence="9">
    <location>
        <begin position="663"/>
        <end position="756"/>
    </location>
</feature>
<feature type="transmembrane region" description="Helical" evidence="8">
    <location>
        <begin position="220"/>
        <end position="243"/>
    </location>
</feature>
<organism evidence="10 11">
    <name type="scientific">Paenibacillus chartarius</name>
    <dbReference type="NCBI Taxonomy" id="747481"/>
    <lineage>
        <taxon>Bacteria</taxon>
        <taxon>Bacillati</taxon>
        <taxon>Bacillota</taxon>
        <taxon>Bacilli</taxon>
        <taxon>Bacillales</taxon>
        <taxon>Paenibacillaceae</taxon>
        <taxon>Paenibacillus</taxon>
    </lineage>
</organism>
<dbReference type="Proteomes" id="UP001589776">
    <property type="component" value="Unassembled WGS sequence"/>
</dbReference>
<feature type="transmembrane region" description="Helical" evidence="8">
    <location>
        <begin position="188"/>
        <end position="208"/>
    </location>
</feature>
<dbReference type="RefSeq" id="WP_377471479.1">
    <property type="nucleotide sequence ID" value="NZ_JBHLWN010000068.1"/>
</dbReference>
<evidence type="ECO:0000256" key="4">
    <source>
        <dbReference type="ARBA" id="ARBA00022741"/>
    </source>
</evidence>
<protein>
    <recommendedName>
        <fullName evidence="2">histidine kinase</fullName>
        <ecNumber evidence="2">2.7.13.3</ecNumber>
    </recommendedName>
</protein>
<evidence type="ECO:0000259" key="9">
    <source>
        <dbReference type="PROSITE" id="PS50109"/>
    </source>
</evidence>
<dbReference type="InterPro" id="IPR005467">
    <property type="entry name" value="His_kinase_dom"/>
</dbReference>
<dbReference type="InterPro" id="IPR003594">
    <property type="entry name" value="HATPase_dom"/>
</dbReference>
<gene>
    <name evidence="10" type="ORF">ACFFK0_16900</name>
</gene>
<evidence type="ECO:0000313" key="10">
    <source>
        <dbReference type="EMBL" id="MFC0214108.1"/>
    </source>
</evidence>
<evidence type="ECO:0000256" key="1">
    <source>
        <dbReference type="ARBA" id="ARBA00000085"/>
    </source>
</evidence>
<comment type="catalytic activity">
    <reaction evidence="1">
        <text>ATP + protein L-histidine = ADP + protein N-phospho-L-histidine.</text>
        <dbReference type="EC" id="2.7.13.3"/>
    </reaction>
</comment>
<keyword evidence="7" id="KW-0902">Two-component regulatory system</keyword>
<dbReference type="InterPro" id="IPR036890">
    <property type="entry name" value="HATPase_C_sf"/>
</dbReference>
<keyword evidence="3" id="KW-0808">Transferase</keyword>
<dbReference type="SUPFAM" id="SSF55874">
    <property type="entry name" value="ATPase domain of HSP90 chaperone/DNA topoisomerase II/histidine kinase"/>
    <property type="match status" value="1"/>
</dbReference>
<dbReference type="PROSITE" id="PS50109">
    <property type="entry name" value="HIS_KIN"/>
    <property type="match status" value="1"/>
</dbReference>
<evidence type="ECO:0000256" key="5">
    <source>
        <dbReference type="ARBA" id="ARBA00022777"/>
    </source>
</evidence>